<evidence type="ECO:0000256" key="1">
    <source>
        <dbReference type="ARBA" id="ARBA00004651"/>
    </source>
</evidence>
<feature type="transmembrane region" description="Helical" evidence="7">
    <location>
        <begin position="36"/>
        <end position="54"/>
    </location>
</feature>
<dbReference type="Pfam" id="PF19300">
    <property type="entry name" value="BPD_transp_1_N"/>
    <property type="match status" value="1"/>
</dbReference>
<feature type="transmembrane region" description="Helical" evidence="7">
    <location>
        <begin position="266"/>
        <end position="290"/>
    </location>
</feature>
<keyword evidence="6 7" id="KW-0472">Membrane</keyword>
<evidence type="ECO:0000313" key="10">
    <source>
        <dbReference type="Proteomes" id="UP000576969"/>
    </source>
</evidence>
<dbReference type="Pfam" id="PF00528">
    <property type="entry name" value="BPD_transp_1"/>
    <property type="match status" value="1"/>
</dbReference>
<comment type="subcellular location">
    <subcellularLocation>
        <location evidence="1 7">Cell membrane</location>
        <topology evidence="1 7">Multi-pass membrane protein</topology>
    </subcellularLocation>
</comment>
<dbReference type="InterPro" id="IPR000515">
    <property type="entry name" value="MetI-like"/>
</dbReference>
<keyword evidence="3" id="KW-1003">Cell membrane</keyword>
<reference evidence="9 10" key="1">
    <citation type="submission" date="2020-07" db="EMBL/GenBank/DDBJ databases">
        <title>Sequencing the genomes of 1000 actinobacteria strains.</title>
        <authorList>
            <person name="Klenk H.-P."/>
        </authorList>
    </citation>
    <scope>NUCLEOTIDE SEQUENCE [LARGE SCALE GENOMIC DNA]</scope>
    <source>
        <strain evidence="9 10">DSM 24662</strain>
    </source>
</reference>
<sequence>MTSHATAATAARPEARSGALGRVAGSPLARLITRRVLVAIPLLLAISLLVFVLLELLPGDPAQVQAGMDATPEEVEAVRRRLGLDRPAPERYLSWLFGVLTGNLGVSSVQQKPVTEILATALPPTIEIVALAFIVSLVVALPVALLAARKPGGFFDRTIMVISMALLAIPNYVLALLLVLIFAVAFRGMLPSLGYVPISAGLWPNLRTVILPVLALSIPLMAFYARFLRGDLVEQINSADYVDTARAKGVGSWRILWQHAFRNSSFGLLTIVGLNIGGLIGGTVIIEQIFSIRGLGMEMLQALGARDIAVVQICVFIFAAVAIAANLIVDVLYAVLDPRIRYGRN</sequence>
<evidence type="ECO:0000313" key="9">
    <source>
        <dbReference type="EMBL" id="NYE19359.1"/>
    </source>
</evidence>
<feature type="domain" description="ABC transmembrane type-1" evidence="8">
    <location>
        <begin position="122"/>
        <end position="329"/>
    </location>
</feature>
<comment type="caution">
    <text evidence="9">The sequence shown here is derived from an EMBL/GenBank/DDBJ whole genome shotgun (WGS) entry which is preliminary data.</text>
</comment>
<feature type="transmembrane region" description="Helical" evidence="7">
    <location>
        <begin position="128"/>
        <end position="147"/>
    </location>
</feature>
<keyword evidence="4 7" id="KW-0812">Transmembrane</keyword>
<feature type="transmembrane region" description="Helical" evidence="7">
    <location>
        <begin position="310"/>
        <end position="336"/>
    </location>
</feature>
<dbReference type="EMBL" id="JACCBV010000001">
    <property type="protein sequence ID" value="NYE19359.1"/>
    <property type="molecule type" value="Genomic_DNA"/>
</dbReference>
<dbReference type="CDD" id="cd06261">
    <property type="entry name" value="TM_PBP2"/>
    <property type="match status" value="1"/>
</dbReference>
<feature type="transmembrane region" description="Helical" evidence="7">
    <location>
        <begin position="159"/>
        <end position="186"/>
    </location>
</feature>
<dbReference type="AlphaFoldDB" id="A0A7Y9KL32"/>
<organism evidence="9 10">
    <name type="scientific">Microbacterium immunditiarum</name>
    <dbReference type="NCBI Taxonomy" id="337480"/>
    <lineage>
        <taxon>Bacteria</taxon>
        <taxon>Bacillati</taxon>
        <taxon>Actinomycetota</taxon>
        <taxon>Actinomycetes</taxon>
        <taxon>Micrococcales</taxon>
        <taxon>Microbacteriaceae</taxon>
        <taxon>Microbacterium</taxon>
    </lineage>
</organism>
<proteinExistence type="inferred from homology"/>
<evidence type="ECO:0000256" key="7">
    <source>
        <dbReference type="RuleBase" id="RU363032"/>
    </source>
</evidence>
<dbReference type="SUPFAM" id="SSF161098">
    <property type="entry name" value="MetI-like"/>
    <property type="match status" value="1"/>
</dbReference>
<comment type="similarity">
    <text evidence="7">Belongs to the binding-protein-dependent transport system permease family.</text>
</comment>
<evidence type="ECO:0000256" key="4">
    <source>
        <dbReference type="ARBA" id="ARBA00022692"/>
    </source>
</evidence>
<dbReference type="GO" id="GO:0005886">
    <property type="term" value="C:plasma membrane"/>
    <property type="evidence" value="ECO:0007669"/>
    <property type="project" value="UniProtKB-SubCell"/>
</dbReference>
<dbReference type="RefSeq" id="WP_218852891.1">
    <property type="nucleotide sequence ID" value="NZ_JACCBV010000001.1"/>
</dbReference>
<evidence type="ECO:0000256" key="2">
    <source>
        <dbReference type="ARBA" id="ARBA00022448"/>
    </source>
</evidence>
<keyword evidence="10" id="KW-1185">Reference proteome</keyword>
<name>A0A7Y9KL32_9MICO</name>
<dbReference type="InterPro" id="IPR035906">
    <property type="entry name" value="MetI-like_sf"/>
</dbReference>
<protein>
    <submittedName>
        <fullName evidence="9">Peptide/nickel transport system permease protein</fullName>
    </submittedName>
</protein>
<feature type="transmembrane region" description="Helical" evidence="7">
    <location>
        <begin position="206"/>
        <end position="225"/>
    </location>
</feature>
<gene>
    <name evidence="9" type="ORF">BJ991_001387</name>
</gene>
<accession>A0A7Y9KL32</accession>
<dbReference type="PANTHER" id="PTHR43163">
    <property type="entry name" value="DIPEPTIDE TRANSPORT SYSTEM PERMEASE PROTEIN DPPB-RELATED"/>
    <property type="match status" value="1"/>
</dbReference>
<evidence type="ECO:0000256" key="5">
    <source>
        <dbReference type="ARBA" id="ARBA00022989"/>
    </source>
</evidence>
<evidence type="ECO:0000259" key="8">
    <source>
        <dbReference type="PROSITE" id="PS50928"/>
    </source>
</evidence>
<dbReference type="Proteomes" id="UP000576969">
    <property type="component" value="Unassembled WGS sequence"/>
</dbReference>
<keyword evidence="2 7" id="KW-0813">Transport</keyword>
<keyword evidence="5 7" id="KW-1133">Transmembrane helix</keyword>
<evidence type="ECO:0000256" key="3">
    <source>
        <dbReference type="ARBA" id="ARBA00022475"/>
    </source>
</evidence>
<dbReference type="PROSITE" id="PS50928">
    <property type="entry name" value="ABC_TM1"/>
    <property type="match status" value="1"/>
</dbReference>
<dbReference type="PANTHER" id="PTHR43163:SF6">
    <property type="entry name" value="DIPEPTIDE TRANSPORT SYSTEM PERMEASE PROTEIN DPPB-RELATED"/>
    <property type="match status" value="1"/>
</dbReference>
<dbReference type="InterPro" id="IPR045621">
    <property type="entry name" value="BPD_transp_1_N"/>
</dbReference>
<dbReference type="GO" id="GO:0055085">
    <property type="term" value="P:transmembrane transport"/>
    <property type="evidence" value="ECO:0007669"/>
    <property type="project" value="InterPro"/>
</dbReference>
<dbReference type="Gene3D" id="1.10.3720.10">
    <property type="entry name" value="MetI-like"/>
    <property type="match status" value="1"/>
</dbReference>
<evidence type="ECO:0000256" key="6">
    <source>
        <dbReference type="ARBA" id="ARBA00023136"/>
    </source>
</evidence>